<organism evidence="4 5">
    <name type="scientific">Roseobacter denitrificans (strain ATCC 33942 / OCh 114)</name>
    <name type="common">Erythrobacter sp. (strain OCh 114)</name>
    <name type="synonym">Roseobacter denitrificans</name>
    <dbReference type="NCBI Taxonomy" id="375451"/>
    <lineage>
        <taxon>Bacteria</taxon>
        <taxon>Pseudomonadati</taxon>
        <taxon>Pseudomonadota</taxon>
        <taxon>Alphaproteobacteria</taxon>
        <taxon>Rhodobacterales</taxon>
        <taxon>Roseobacteraceae</taxon>
        <taxon>Roseobacter</taxon>
    </lineage>
</organism>
<dbReference type="AlphaFoldDB" id="Q16CV8"/>
<keyword evidence="2" id="KW-1133">Transmembrane helix</keyword>
<dbReference type="CDD" id="cd03509">
    <property type="entry name" value="DesA_FADS-like"/>
    <property type="match status" value="1"/>
</dbReference>
<feature type="transmembrane region" description="Helical" evidence="2">
    <location>
        <begin position="95"/>
        <end position="114"/>
    </location>
</feature>
<dbReference type="HOGENOM" id="CLU_053288_0_0_5"/>
<evidence type="ECO:0000313" key="4">
    <source>
        <dbReference type="EMBL" id="ABG30185.1"/>
    </source>
</evidence>
<feature type="transmembrane region" description="Helical" evidence="2">
    <location>
        <begin position="217"/>
        <end position="237"/>
    </location>
</feature>
<dbReference type="STRING" id="375451.RD1_0475"/>
<feature type="transmembrane region" description="Helical" evidence="2">
    <location>
        <begin position="191"/>
        <end position="211"/>
    </location>
</feature>
<proteinExistence type="predicted"/>
<keyword evidence="4" id="KW-0560">Oxidoreductase</keyword>
<dbReference type="RefSeq" id="WP_011566807.1">
    <property type="nucleotide sequence ID" value="NZ_FOOO01000001.1"/>
</dbReference>
<keyword evidence="2" id="KW-0812">Transmembrane</keyword>
<keyword evidence="2" id="KW-0472">Membrane</keyword>
<evidence type="ECO:0000259" key="3">
    <source>
        <dbReference type="Pfam" id="PF00487"/>
    </source>
</evidence>
<evidence type="ECO:0000256" key="2">
    <source>
        <dbReference type="SAM" id="Phobius"/>
    </source>
</evidence>
<dbReference type="Pfam" id="PF00487">
    <property type="entry name" value="FA_desaturase"/>
    <property type="match status" value="1"/>
</dbReference>
<dbReference type="GO" id="GO:0006629">
    <property type="term" value="P:lipid metabolic process"/>
    <property type="evidence" value="ECO:0007669"/>
    <property type="project" value="InterPro"/>
</dbReference>
<evidence type="ECO:0000313" key="5">
    <source>
        <dbReference type="Proteomes" id="UP000007029"/>
    </source>
</evidence>
<dbReference type="GO" id="GO:0016491">
    <property type="term" value="F:oxidoreductase activity"/>
    <property type="evidence" value="ECO:0007669"/>
    <property type="project" value="UniProtKB-KW"/>
</dbReference>
<accession>Q16CV8</accession>
<sequence>MRKHALVRTRGFSKDIPQISENLCCERAVVTPRKTHVQWPTLLVCLCCYGGVAGSTLYAEILGPVLAGLVLTLSLTLFSSFNHEVLHGHPFRSRHANTALVFPAMGLVIPYMRFRDTHLAHHHDPSLTDPYDDPESNYVDPAVWCRWSVARRRVYAWNNTLLGRMLIGPIIGLLTFYEGDARRIRQGDRDVIRAYLFHFAGLIPVVFWLVWMSEMPFWLYAIAVYASLAILKIRTFLEHQAHEKARCRSVIIEDRGPLSVLFLKNNLHAVHHAHPTLPWYRLQGFYDKRRAVVLTRNGGYVYRSYMQIAGLFLLKAKDPVPHSQWSSGHEQVPQPQKPQKTTAARDITACNLTG</sequence>
<gene>
    <name evidence="4" type="ordered locus">RD1_0475</name>
</gene>
<dbReference type="Proteomes" id="UP000007029">
    <property type="component" value="Chromosome"/>
</dbReference>
<name>Q16CV8_ROSDO</name>
<feature type="compositionally biased region" description="Low complexity" evidence="1">
    <location>
        <begin position="333"/>
        <end position="344"/>
    </location>
</feature>
<dbReference type="eggNOG" id="COG3239">
    <property type="taxonomic scope" value="Bacteria"/>
</dbReference>
<feature type="transmembrane region" description="Helical" evidence="2">
    <location>
        <begin position="65"/>
        <end position="83"/>
    </location>
</feature>
<feature type="transmembrane region" description="Helical" evidence="2">
    <location>
        <begin position="41"/>
        <end position="59"/>
    </location>
</feature>
<dbReference type="EC" id="1.13.-.-" evidence="4"/>
<reference evidence="4 5" key="1">
    <citation type="journal article" date="2007" name="J. Bacteriol.">
        <title>The complete genome sequence of Roseobacter denitrificans reveals a mixotrophic rather than photosynthetic metabolism.</title>
        <authorList>
            <person name="Swingley W.D."/>
            <person name="Sadekar S."/>
            <person name="Mastrian S.D."/>
            <person name="Matthies H.J."/>
            <person name="Hao J."/>
            <person name="Ramos H."/>
            <person name="Acharya C.R."/>
            <person name="Conrad A.L."/>
            <person name="Taylor H.L."/>
            <person name="Dejesa L.C."/>
            <person name="Shah M.K."/>
            <person name="O'huallachain M.E."/>
            <person name="Lince M.T."/>
            <person name="Blankenship R.E."/>
            <person name="Beatty J.T."/>
            <person name="Touchman J.W."/>
        </authorList>
    </citation>
    <scope>NUCLEOTIDE SEQUENCE [LARGE SCALE GENOMIC DNA]</scope>
    <source>
        <strain evidence="5">ATCC 33942 / OCh 114</strain>
    </source>
</reference>
<evidence type="ECO:0000256" key="1">
    <source>
        <dbReference type="SAM" id="MobiDB-lite"/>
    </source>
</evidence>
<feature type="domain" description="Fatty acid desaturase" evidence="3">
    <location>
        <begin position="64"/>
        <end position="300"/>
    </location>
</feature>
<protein>
    <submittedName>
        <fullName evidence="4">Beta-carotene ketolase, putative</fullName>
        <ecNumber evidence="4">1.13.-.-</ecNumber>
    </submittedName>
</protein>
<dbReference type="InterPro" id="IPR005804">
    <property type="entry name" value="FA_desaturase_dom"/>
</dbReference>
<dbReference type="EMBL" id="CP000362">
    <property type="protein sequence ID" value="ABG30185.1"/>
    <property type="molecule type" value="Genomic_DNA"/>
</dbReference>
<feature type="region of interest" description="Disordered" evidence="1">
    <location>
        <begin position="324"/>
        <end position="347"/>
    </location>
</feature>
<keyword evidence="5" id="KW-1185">Reference proteome</keyword>
<feature type="transmembrane region" description="Helical" evidence="2">
    <location>
        <begin position="161"/>
        <end position="179"/>
    </location>
</feature>
<dbReference type="KEGG" id="rde:RD1_0475"/>